<dbReference type="HOGENOM" id="CLU_1243029_0_0_2"/>
<keyword evidence="2" id="KW-0472">Membrane</keyword>
<keyword evidence="2" id="KW-1133">Transmembrane helix</keyword>
<feature type="compositionally biased region" description="Low complexity" evidence="1">
    <location>
        <begin position="50"/>
        <end position="61"/>
    </location>
</feature>
<evidence type="ECO:0000256" key="1">
    <source>
        <dbReference type="SAM" id="MobiDB-lite"/>
    </source>
</evidence>
<feature type="region of interest" description="Disordered" evidence="1">
    <location>
        <begin position="1"/>
        <end position="65"/>
    </location>
</feature>
<name>H1Z2M0_9EURY</name>
<dbReference type="AlphaFoldDB" id="H1Z2M0"/>
<gene>
    <name evidence="3" type="ORF">Metlim_2371</name>
</gene>
<evidence type="ECO:0000256" key="2">
    <source>
        <dbReference type="SAM" id="Phobius"/>
    </source>
</evidence>
<dbReference type="PATRIC" id="fig|937775.9.peg.2677"/>
<dbReference type="Proteomes" id="UP000005741">
    <property type="component" value="Chromosome"/>
</dbReference>
<protein>
    <submittedName>
        <fullName evidence="3">Uncharacterized protein</fullName>
    </submittedName>
</protein>
<dbReference type="EMBL" id="CM001436">
    <property type="protein sequence ID" value="EHQ36423.1"/>
    <property type="molecule type" value="Genomic_DNA"/>
</dbReference>
<reference evidence="3 4" key="1">
    <citation type="submission" date="2011-10" db="EMBL/GenBank/DDBJ databases">
        <title>The Improved High-Quality Draft genome of Methanoplanus limicola DSM 2279.</title>
        <authorList>
            <consortium name="US DOE Joint Genome Institute (JGI-PGF)"/>
            <person name="Lucas S."/>
            <person name="Copeland A."/>
            <person name="Lapidus A."/>
            <person name="Glavina del Rio T."/>
            <person name="Dalin E."/>
            <person name="Tice H."/>
            <person name="Bruce D."/>
            <person name="Goodwin L."/>
            <person name="Pitluck S."/>
            <person name="Peters L."/>
            <person name="Mikhailova N."/>
            <person name="Lu M."/>
            <person name="Kyrpides N."/>
            <person name="Mavromatis K."/>
            <person name="Ivanova N."/>
            <person name="Markowitz V."/>
            <person name="Cheng J.-F."/>
            <person name="Hugenholtz P."/>
            <person name="Woyke T."/>
            <person name="Wu D."/>
            <person name="Wirth R."/>
            <person name="Brambilla E.-M."/>
            <person name="Klenk H.-P."/>
            <person name="Eisen J.A."/>
        </authorList>
    </citation>
    <scope>NUCLEOTIDE SEQUENCE [LARGE SCALE GENOMIC DNA]</scope>
    <source>
        <strain evidence="3 4">DSM 2279</strain>
    </source>
</reference>
<evidence type="ECO:0000313" key="4">
    <source>
        <dbReference type="Proteomes" id="UP000005741"/>
    </source>
</evidence>
<keyword evidence="2" id="KW-0812">Transmembrane</keyword>
<feature type="compositionally biased region" description="Basic and acidic residues" evidence="1">
    <location>
        <begin position="35"/>
        <end position="48"/>
    </location>
</feature>
<keyword evidence="4" id="KW-1185">Reference proteome</keyword>
<sequence length="222" mass="23697">MTSGKKSGKSGNPANAGKNGNTKYPVNNRKNPVNTRKDGTAVKSEKTAKSAKSAKSVNATNPTNSVNKYTKTSAAILIISGVAIVAILLAALFLFPADLNPESRTDQSSGNDLSGKKDSPAAREIIENESKSLFFEEALVSDENIIFRVVPTGEGTANYSIEYQIEREYGSDFTGAEKLTGITPKNPVELNITKSPGERVNIHINITAENGTLLWDSQSGYA</sequence>
<feature type="compositionally biased region" description="Polar residues" evidence="1">
    <location>
        <begin position="1"/>
        <end position="34"/>
    </location>
</feature>
<evidence type="ECO:0000313" key="3">
    <source>
        <dbReference type="EMBL" id="EHQ36423.1"/>
    </source>
</evidence>
<organism evidence="3 4">
    <name type="scientific">Methanoplanus limicola DSM 2279</name>
    <dbReference type="NCBI Taxonomy" id="937775"/>
    <lineage>
        <taxon>Archaea</taxon>
        <taxon>Methanobacteriati</taxon>
        <taxon>Methanobacteriota</taxon>
        <taxon>Stenosarchaea group</taxon>
        <taxon>Methanomicrobia</taxon>
        <taxon>Methanomicrobiales</taxon>
        <taxon>Methanomicrobiaceae</taxon>
        <taxon>Methanoplanus</taxon>
    </lineage>
</organism>
<feature type="transmembrane region" description="Helical" evidence="2">
    <location>
        <begin position="74"/>
        <end position="95"/>
    </location>
</feature>
<accession>H1Z2M0</accession>
<proteinExistence type="predicted"/>
<dbReference type="RefSeq" id="WP_004078680.1">
    <property type="nucleotide sequence ID" value="NZ_CM001436.1"/>
</dbReference>
<dbReference type="InParanoid" id="H1Z2M0"/>